<name>A0A391NSX6_9EUKA</name>
<sequence>MGKQARRPEAANHRQGFALTKAHGQHLLKNPLVVKTIVEKAQIKPSDVILEIGPGTGNLTIKMLEVAKRVIACEIDPRMVTELRKRVAEQHPHLLR</sequence>
<comment type="similarity">
    <text evidence="5 6">Belongs to the class I-like SAM-binding methyltransferase superfamily. rRNA adenine N(6)-methyltransferase family.</text>
</comment>
<evidence type="ECO:0000313" key="8">
    <source>
        <dbReference type="Proteomes" id="UP000265618"/>
    </source>
</evidence>
<evidence type="ECO:0000256" key="2">
    <source>
        <dbReference type="ARBA" id="ARBA00022679"/>
    </source>
</evidence>
<comment type="caution">
    <text evidence="5">Lacks conserved residue(s) required for the propagation of feature annotation.</text>
</comment>
<dbReference type="EMBL" id="BDIP01006966">
    <property type="protein sequence ID" value="GCA64345.1"/>
    <property type="molecule type" value="Genomic_DNA"/>
</dbReference>
<keyword evidence="3 5" id="KW-0949">S-adenosyl-L-methionine</keyword>
<dbReference type="Gene3D" id="3.40.50.150">
    <property type="entry name" value="Vaccinia Virus protein VP39"/>
    <property type="match status" value="1"/>
</dbReference>
<evidence type="ECO:0000256" key="1">
    <source>
        <dbReference type="ARBA" id="ARBA00022603"/>
    </source>
</evidence>
<dbReference type="GO" id="GO:0003723">
    <property type="term" value="F:RNA binding"/>
    <property type="evidence" value="ECO:0007669"/>
    <property type="project" value="UniProtKB-UniRule"/>
</dbReference>
<keyword evidence="6" id="KW-0698">rRNA processing</keyword>
<dbReference type="Proteomes" id="UP000265618">
    <property type="component" value="Unassembled WGS sequence"/>
</dbReference>
<evidence type="ECO:0000256" key="4">
    <source>
        <dbReference type="ARBA" id="ARBA00022884"/>
    </source>
</evidence>
<keyword evidence="4 5" id="KW-0694">RNA-binding</keyword>
<feature type="binding site" evidence="5">
    <location>
        <position position="28"/>
    </location>
    <ligand>
        <name>S-adenosyl-L-methionine</name>
        <dbReference type="ChEBI" id="CHEBI:59789"/>
    </ligand>
</feature>
<evidence type="ECO:0000256" key="6">
    <source>
        <dbReference type="RuleBase" id="RU362106"/>
    </source>
</evidence>
<dbReference type="GO" id="GO:0005730">
    <property type="term" value="C:nucleolus"/>
    <property type="evidence" value="ECO:0007669"/>
    <property type="project" value="TreeGrafter"/>
</dbReference>
<dbReference type="PROSITE" id="PS01131">
    <property type="entry name" value="RRNA_A_DIMETH"/>
    <property type="match status" value="1"/>
</dbReference>
<evidence type="ECO:0000256" key="5">
    <source>
        <dbReference type="PROSITE-ProRule" id="PRU01026"/>
    </source>
</evidence>
<dbReference type="InterPro" id="IPR029063">
    <property type="entry name" value="SAM-dependent_MTases_sf"/>
</dbReference>
<feature type="binding site" evidence="5">
    <location>
        <position position="53"/>
    </location>
    <ligand>
        <name>S-adenosyl-L-methionine</name>
        <dbReference type="ChEBI" id="CHEBI:59789"/>
    </ligand>
</feature>
<keyword evidence="8" id="KW-1185">Reference proteome</keyword>
<evidence type="ECO:0000313" key="7">
    <source>
        <dbReference type="EMBL" id="GCA64345.1"/>
    </source>
</evidence>
<accession>A0A391NSX6</accession>
<dbReference type="AlphaFoldDB" id="A0A391NSX6"/>
<keyword evidence="2 5" id="KW-0808">Transferase</keyword>
<dbReference type="PANTHER" id="PTHR11727:SF7">
    <property type="entry name" value="DIMETHYLADENOSINE TRANSFERASE-RELATED"/>
    <property type="match status" value="1"/>
</dbReference>
<dbReference type="SUPFAM" id="SSF53335">
    <property type="entry name" value="S-adenosyl-L-methionine-dependent methyltransferases"/>
    <property type="match status" value="1"/>
</dbReference>
<dbReference type="PANTHER" id="PTHR11727">
    <property type="entry name" value="DIMETHYLADENOSINE TRANSFERASE"/>
    <property type="match status" value="1"/>
</dbReference>
<dbReference type="PROSITE" id="PS51689">
    <property type="entry name" value="SAM_RNA_A_N6_MT"/>
    <property type="match status" value="1"/>
</dbReference>
<dbReference type="GO" id="GO:0000179">
    <property type="term" value="F:rRNA (adenine-N6,N6-)-dimethyltransferase activity"/>
    <property type="evidence" value="ECO:0007669"/>
    <property type="project" value="UniProtKB-UniRule"/>
</dbReference>
<dbReference type="InterPro" id="IPR020596">
    <property type="entry name" value="rRNA_Ade_Mease_Trfase_CS"/>
</dbReference>
<feature type="binding site" evidence="5">
    <location>
        <position position="26"/>
    </location>
    <ligand>
        <name>S-adenosyl-L-methionine</name>
        <dbReference type="ChEBI" id="CHEBI:59789"/>
    </ligand>
</feature>
<protein>
    <recommendedName>
        <fullName evidence="6">rRNA adenine N(6)-methyltransferase</fullName>
        <ecNumber evidence="6">2.1.1.-</ecNumber>
    </recommendedName>
</protein>
<evidence type="ECO:0000256" key="3">
    <source>
        <dbReference type="ARBA" id="ARBA00022691"/>
    </source>
</evidence>
<feature type="binding site" evidence="5">
    <location>
        <position position="74"/>
    </location>
    <ligand>
        <name>S-adenosyl-L-methionine</name>
        <dbReference type="ChEBI" id="CHEBI:59789"/>
    </ligand>
</feature>
<dbReference type="OrthoDB" id="74991at2759"/>
<gene>
    <name evidence="7" type="ORF">KIPB_014008</name>
</gene>
<reference evidence="7 8" key="1">
    <citation type="journal article" date="2018" name="PLoS ONE">
        <title>The draft genome of Kipferlia bialata reveals reductive genome evolution in fornicate parasites.</title>
        <authorList>
            <person name="Tanifuji G."/>
            <person name="Takabayashi S."/>
            <person name="Kume K."/>
            <person name="Takagi M."/>
            <person name="Nakayama T."/>
            <person name="Kamikawa R."/>
            <person name="Inagaki Y."/>
            <person name="Hashimoto T."/>
        </authorList>
    </citation>
    <scope>NUCLEOTIDE SEQUENCE [LARGE SCALE GENOMIC DNA]</scope>
    <source>
        <strain evidence="7">NY0173</strain>
    </source>
</reference>
<comment type="caution">
    <text evidence="7">The sequence shown here is derived from an EMBL/GenBank/DDBJ whole genome shotgun (WGS) entry which is preliminary data.</text>
</comment>
<keyword evidence="1 5" id="KW-0489">Methyltransferase</keyword>
<dbReference type="InterPro" id="IPR001737">
    <property type="entry name" value="KsgA/Erm"/>
</dbReference>
<dbReference type="CDD" id="cd02440">
    <property type="entry name" value="AdoMet_MTases"/>
    <property type="match status" value="1"/>
</dbReference>
<organism evidence="7 8">
    <name type="scientific">Kipferlia bialata</name>
    <dbReference type="NCBI Taxonomy" id="797122"/>
    <lineage>
        <taxon>Eukaryota</taxon>
        <taxon>Metamonada</taxon>
        <taxon>Carpediemonas-like organisms</taxon>
        <taxon>Kipferlia</taxon>
    </lineage>
</organism>
<dbReference type="Pfam" id="PF00398">
    <property type="entry name" value="RrnaAD"/>
    <property type="match status" value="1"/>
</dbReference>
<dbReference type="EC" id="2.1.1.-" evidence="6"/>
<proteinExistence type="inferred from homology"/>